<evidence type="ECO:0000313" key="1">
    <source>
        <dbReference type="EMBL" id="KAI5683790.1"/>
    </source>
</evidence>
<keyword evidence="2" id="KW-1185">Reference proteome</keyword>
<proteinExistence type="predicted"/>
<gene>
    <name evidence="1" type="ORF">M9H77_05018</name>
</gene>
<reference evidence="2" key="1">
    <citation type="journal article" date="2023" name="Nat. Plants">
        <title>Single-cell RNA sequencing provides a high-resolution roadmap for understanding the multicellular compartmentation of specialized metabolism.</title>
        <authorList>
            <person name="Sun S."/>
            <person name="Shen X."/>
            <person name="Li Y."/>
            <person name="Li Y."/>
            <person name="Wang S."/>
            <person name="Li R."/>
            <person name="Zhang H."/>
            <person name="Shen G."/>
            <person name="Guo B."/>
            <person name="Wei J."/>
            <person name="Xu J."/>
            <person name="St-Pierre B."/>
            <person name="Chen S."/>
            <person name="Sun C."/>
        </authorList>
    </citation>
    <scope>NUCLEOTIDE SEQUENCE [LARGE SCALE GENOMIC DNA]</scope>
</reference>
<organism evidence="1 2">
    <name type="scientific">Catharanthus roseus</name>
    <name type="common">Madagascar periwinkle</name>
    <name type="synonym">Vinca rosea</name>
    <dbReference type="NCBI Taxonomy" id="4058"/>
    <lineage>
        <taxon>Eukaryota</taxon>
        <taxon>Viridiplantae</taxon>
        <taxon>Streptophyta</taxon>
        <taxon>Embryophyta</taxon>
        <taxon>Tracheophyta</taxon>
        <taxon>Spermatophyta</taxon>
        <taxon>Magnoliopsida</taxon>
        <taxon>eudicotyledons</taxon>
        <taxon>Gunneridae</taxon>
        <taxon>Pentapetalae</taxon>
        <taxon>asterids</taxon>
        <taxon>lamiids</taxon>
        <taxon>Gentianales</taxon>
        <taxon>Apocynaceae</taxon>
        <taxon>Rauvolfioideae</taxon>
        <taxon>Vinceae</taxon>
        <taxon>Catharanthinae</taxon>
        <taxon>Catharanthus</taxon>
    </lineage>
</organism>
<comment type="caution">
    <text evidence="1">The sequence shown here is derived from an EMBL/GenBank/DDBJ whole genome shotgun (WGS) entry which is preliminary data.</text>
</comment>
<evidence type="ECO:0000313" key="2">
    <source>
        <dbReference type="Proteomes" id="UP001060085"/>
    </source>
</evidence>
<sequence>MVWHYSKTGEFTVRSTYYKGIEFMERKSEERARASSAVGEWRICEIEELCPKSGDEIETKQKVMQPEEVLPVVMGILEEFTKAQEFITPASIQHGSADIIWKLPP</sequence>
<dbReference type="Proteomes" id="UP001060085">
    <property type="component" value="Linkage Group LG01"/>
</dbReference>
<dbReference type="EMBL" id="CM044701">
    <property type="protein sequence ID" value="KAI5683790.1"/>
    <property type="molecule type" value="Genomic_DNA"/>
</dbReference>
<accession>A0ACC0CFW6</accession>
<protein>
    <submittedName>
        <fullName evidence="1">Uncharacterized protein</fullName>
    </submittedName>
</protein>
<name>A0ACC0CFW6_CATRO</name>